<name>A0ABQ6YAD2_9GAMM</name>
<proteinExistence type="predicted"/>
<reference evidence="1 2" key="1">
    <citation type="submission" date="2012-09" db="EMBL/GenBank/DDBJ databases">
        <title>Genome Sequence of alkane-degrading Bacterium Alcanivorax sp. 6-D-6.</title>
        <authorList>
            <person name="Lai Q."/>
            <person name="Shao Z."/>
        </authorList>
    </citation>
    <scope>NUCLEOTIDE SEQUENCE [LARGE SCALE GENOMIC DNA]</scope>
    <source>
        <strain evidence="1 2">6-D-6</strain>
    </source>
</reference>
<evidence type="ECO:0000313" key="1">
    <source>
        <dbReference type="EMBL" id="KAF0806718.1"/>
    </source>
</evidence>
<gene>
    <name evidence="1" type="ORF">A6D6_01393</name>
</gene>
<dbReference type="Proteomes" id="UP000771797">
    <property type="component" value="Unassembled WGS sequence"/>
</dbReference>
<sequence>MIWETPLSDHDLSWVLEPVRLLFSERLFSAAHPEALPNGTEVLTDLDRAMLLENSQELPREYRIWQDVQANAVSPFYCTDAYATISMDIENAIAPFWEQWEPIRMALVKRRLRKTQTGFDNFVNTLLYDAVEQLKQVSAARYCLGPDGEPVLEALFQVYHAGFYPCGWRRGNHIVCFDPSVLEGHGTGCLLDYPV</sequence>
<evidence type="ECO:0000313" key="2">
    <source>
        <dbReference type="Proteomes" id="UP000771797"/>
    </source>
</evidence>
<organism evidence="1 2">
    <name type="scientific">Alcanivorax xiamenensis</name>
    <dbReference type="NCBI Taxonomy" id="1177156"/>
    <lineage>
        <taxon>Bacteria</taxon>
        <taxon>Pseudomonadati</taxon>
        <taxon>Pseudomonadota</taxon>
        <taxon>Gammaproteobacteria</taxon>
        <taxon>Oceanospirillales</taxon>
        <taxon>Alcanivoracaceae</taxon>
        <taxon>Alcanivorax</taxon>
    </lineage>
</organism>
<comment type="caution">
    <text evidence="1">The sequence shown here is derived from an EMBL/GenBank/DDBJ whole genome shotgun (WGS) entry which is preliminary data.</text>
</comment>
<dbReference type="EMBL" id="AQPF01000007">
    <property type="protein sequence ID" value="KAF0806718.1"/>
    <property type="molecule type" value="Genomic_DNA"/>
</dbReference>
<keyword evidence="2" id="KW-1185">Reference proteome</keyword>
<protein>
    <submittedName>
        <fullName evidence="1">Uncharacterized protein</fullName>
    </submittedName>
</protein>
<accession>A0ABQ6YAD2</accession>